<evidence type="ECO:0000256" key="1">
    <source>
        <dbReference type="SAM" id="Phobius"/>
    </source>
</evidence>
<accession>A0A485LW23</accession>
<keyword evidence="3" id="KW-0808">Transferase</keyword>
<dbReference type="InterPro" id="IPR001460">
    <property type="entry name" value="PCN-bd_Tpept"/>
</dbReference>
<organism evidence="3">
    <name type="scientific">anaerobic digester metagenome</name>
    <dbReference type="NCBI Taxonomy" id="1263854"/>
    <lineage>
        <taxon>unclassified sequences</taxon>
        <taxon>metagenomes</taxon>
        <taxon>ecological metagenomes</taxon>
    </lineage>
</organism>
<feature type="transmembrane region" description="Helical" evidence="1">
    <location>
        <begin position="21"/>
        <end position="39"/>
    </location>
</feature>
<proteinExistence type="predicted"/>
<dbReference type="PANTHER" id="PTHR30627:SF2">
    <property type="entry name" value="PEPTIDOGLYCAN D,D-TRANSPEPTIDASE MRDA"/>
    <property type="match status" value="1"/>
</dbReference>
<dbReference type="AlphaFoldDB" id="A0A485LW23"/>
<dbReference type="SUPFAM" id="SSF56601">
    <property type="entry name" value="beta-lactamase/transpeptidase-like"/>
    <property type="match status" value="1"/>
</dbReference>
<dbReference type="EC" id="2.4.1.129" evidence="3"/>
<dbReference type="InterPro" id="IPR050515">
    <property type="entry name" value="Beta-lactam/transpept"/>
</dbReference>
<dbReference type="InterPro" id="IPR012338">
    <property type="entry name" value="Beta-lactam/transpept-like"/>
</dbReference>
<evidence type="ECO:0000259" key="2">
    <source>
        <dbReference type="Pfam" id="PF00905"/>
    </source>
</evidence>
<dbReference type="GO" id="GO:0071555">
    <property type="term" value="P:cell wall organization"/>
    <property type="evidence" value="ECO:0007669"/>
    <property type="project" value="TreeGrafter"/>
</dbReference>
<keyword evidence="3" id="KW-0328">Glycosyltransferase</keyword>
<dbReference type="GO" id="GO:0071972">
    <property type="term" value="F:peptidoglycan L,D-transpeptidase activity"/>
    <property type="evidence" value="ECO:0007669"/>
    <property type="project" value="TreeGrafter"/>
</dbReference>
<dbReference type="GO" id="GO:0016757">
    <property type="term" value="F:glycosyltransferase activity"/>
    <property type="evidence" value="ECO:0007669"/>
    <property type="project" value="UniProtKB-KW"/>
</dbReference>
<dbReference type="EMBL" id="CAADRM010000037">
    <property type="protein sequence ID" value="VFU12324.1"/>
    <property type="molecule type" value="Genomic_DNA"/>
</dbReference>
<dbReference type="PANTHER" id="PTHR30627">
    <property type="entry name" value="PEPTIDOGLYCAN D,D-TRANSPEPTIDASE"/>
    <property type="match status" value="1"/>
</dbReference>
<feature type="domain" description="Penicillin-binding protein transpeptidase" evidence="2">
    <location>
        <begin position="115"/>
        <end position="371"/>
    </location>
</feature>
<name>A0A485LW23_9ZZZZ</name>
<dbReference type="GO" id="GO:0005886">
    <property type="term" value="C:plasma membrane"/>
    <property type="evidence" value="ECO:0007669"/>
    <property type="project" value="TreeGrafter"/>
</dbReference>
<keyword evidence="1" id="KW-0472">Membrane</keyword>
<gene>
    <name evidence="3" type="primary">pbpB</name>
    <name evidence="3" type="ORF">SCFA_1310007</name>
</gene>
<dbReference type="Gene3D" id="3.40.710.10">
    <property type="entry name" value="DD-peptidase/beta-lactamase superfamily"/>
    <property type="match status" value="1"/>
</dbReference>
<keyword evidence="1" id="KW-0812">Transmembrane</keyword>
<dbReference type="GO" id="GO:0008658">
    <property type="term" value="F:penicillin binding"/>
    <property type="evidence" value="ECO:0007669"/>
    <property type="project" value="InterPro"/>
</dbReference>
<evidence type="ECO:0000313" key="3">
    <source>
        <dbReference type="EMBL" id="VFU12324.1"/>
    </source>
</evidence>
<sequence>MHWLLPVDEYPPLKRRRRPFLRLRYPLFLVLVIAVWFFLPEHGTGTGGTSQGDGSAGDGAAASVHMPGQIAQVVIAREDLVCIDQDAIDRYNLTIDWDLQQFIAEKASQYKLYYGAMVVMDAGSGDILALYGQGPGGEQDCSLGLNPDLGASIFKLVTAVAALEQAGFTPESMFSYNGSAYTLYKRQLTDRRNRWTEDISLAEAFARSNNVVFGKIGSMYLGQQPLISTAEKMGFGKSPLREISIDPSESYLPQDDYGVAELACGFNRHTRISPLHAAQMVTAVLNEGFMLAPRLVYGQDVEKTQVMQAGTARALHDMMERTVRRGTVSKTFRGSSSDRVLKHLVIGGKSGSINGSDPEGRRNWFAGYARHKETGEGITIGCLLILNDRFWIEADMLSRLVIRRYFSQQSARNHLVQADGIR</sequence>
<dbReference type="Pfam" id="PF00905">
    <property type="entry name" value="Transpeptidase"/>
    <property type="match status" value="1"/>
</dbReference>
<keyword evidence="1" id="KW-1133">Transmembrane helix</keyword>
<reference evidence="3" key="1">
    <citation type="submission" date="2019-03" db="EMBL/GenBank/DDBJ databases">
        <authorList>
            <person name="Hao L."/>
        </authorList>
    </citation>
    <scope>NUCLEOTIDE SEQUENCE</scope>
</reference>
<protein>
    <submittedName>
        <fullName evidence="3">Penicillin-binding protein PbpB</fullName>
        <ecNumber evidence="3">2.4.1.129</ecNumber>
    </submittedName>
</protein>